<sequence length="50" mass="6106">MVRLGRYRKPPPPRNFLAKFFFDSLIPQMLKRIPFETFYNQVLLRLTIHV</sequence>
<reference evidence="1 2" key="1">
    <citation type="submission" date="2017-11" db="EMBL/GenBank/DDBJ databases">
        <title>Draft Genome Sequence of Sporolactobacillus inulinus NBRC 111894 Isolated from Koso, a Japanese Sugar-Vegetable Fermented Beverage.</title>
        <authorList>
            <person name="Chiou T.Y."/>
            <person name="Oshima K."/>
            <person name="Suda W."/>
            <person name="Hattori M."/>
            <person name="Takahashi T."/>
        </authorList>
    </citation>
    <scope>NUCLEOTIDE SEQUENCE [LARGE SCALE GENOMIC DNA]</scope>
    <source>
        <strain evidence="1 2">NBRC111894</strain>
    </source>
</reference>
<organism evidence="1 2">
    <name type="scientific">Sporolactobacillus inulinus</name>
    <dbReference type="NCBI Taxonomy" id="2078"/>
    <lineage>
        <taxon>Bacteria</taxon>
        <taxon>Bacillati</taxon>
        <taxon>Bacillota</taxon>
        <taxon>Bacilli</taxon>
        <taxon>Bacillales</taxon>
        <taxon>Sporolactobacillaceae</taxon>
        <taxon>Sporolactobacillus</taxon>
    </lineage>
</organism>
<dbReference type="Proteomes" id="UP000319716">
    <property type="component" value="Unassembled WGS sequence"/>
</dbReference>
<dbReference type="AlphaFoldDB" id="A0A4Y1ZKL0"/>
<dbReference type="EMBL" id="BEXB01000091">
    <property type="protein sequence ID" value="GAY79108.1"/>
    <property type="molecule type" value="Genomic_DNA"/>
</dbReference>
<accession>A0A4Y1ZKL0</accession>
<protein>
    <submittedName>
        <fullName evidence="1">Uncharacterized protein</fullName>
    </submittedName>
</protein>
<comment type="caution">
    <text evidence="1">The sequence shown here is derived from an EMBL/GenBank/DDBJ whole genome shotgun (WGS) entry which is preliminary data.</text>
</comment>
<name>A0A4Y1ZKL0_9BACL</name>
<evidence type="ECO:0000313" key="2">
    <source>
        <dbReference type="Proteomes" id="UP000319716"/>
    </source>
</evidence>
<proteinExistence type="predicted"/>
<evidence type="ECO:0000313" key="1">
    <source>
        <dbReference type="EMBL" id="GAY79108.1"/>
    </source>
</evidence>
<gene>
    <name evidence="1" type="ORF">NBRC111894_4662</name>
</gene>